<reference evidence="8 9" key="1">
    <citation type="journal article" date="2020" name="Nat. Commun.">
        <title>Genome of Tripterygium wilfordii and identification of cytochrome P450 involved in triptolide biosynthesis.</title>
        <authorList>
            <person name="Tu L."/>
            <person name="Su P."/>
            <person name="Zhang Z."/>
            <person name="Gao L."/>
            <person name="Wang J."/>
            <person name="Hu T."/>
            <person name="Zhou J."/>
            <person name="Zhang Y."/>
            <person name="Zhao Y."/>
            <person name="Liu Y."/>
            <person name="Song Y."/>
            <person name="Tong Y."/>
            <person name="Lu Y."/>
            <person name="Yang J."/>
            <person name="Xu C."/>
            <person name="Jia M."/>
            <person name="Peters R.J."/>
            <person name="Huang L."/>
            <person name="Gao W."/>
        </authorList>
    </citation>
    <scope>NUCLEOTIDE SEQUENCE [LARGE SCALE GENOMIC DNA]</scope>
    <source>
        <strain evidence="9">cv. XIE 37</strain>
        <tissue evidence="8">Leaf</tissue>
    </source>
</reference>
<dbReference type="InterPro" id="IPR041233">
    <property type="entry name" value="Melibiase_C"/>
</dbReference>
<dbReference type="EC" id="3.2.1.22" evidence="3"/>
<dbReference type="GO" id="GO:0004557">
    <property type="term" value="F:alpha-galactosidase activity"/>
    <property type="evidence" value="ECO:0007669"/>
    <property type="project" value="UniProtKB-EC"/>
</dbReference>
<keyword evidence="4" id="KW-0732">Signal</keyword>
<dbReference type="InterPro" id="IPR002241">
    <property type="entry name" value="Glyco_hydro_27"/>
</dbReference>
<keyword evidence="6" id="KW-0326">Glycosidase</keyword>
<proteinExistence type="inferred from homology"/>
<organism evidence="8 9">
    <name type="scientific">Tripterygium wilfordii</name>
    <name type="common">Thunder God vine</name>
    <dbReference type="NCBI Taxonomy" id="458696"/>
    <lineage>
        <taxon>Eukaryota</taxon>
        <taxon>Viridiplantae</taxon>
        <taxon>Streptophyta</taxon>
        <taxon>Embryophyta</taxon>
        <taxon>Tracheophyta</taxon>
        <taxon>Spermatophyta</taxon>
        <taxon>Magnoliopsida</taxon>
        <taxon>eudicotyledons</taxon>
        <taxon>Gunneridae</taxon>
        <taxon>Pentapetalae</taxon>
        <taxon>rosids</taxon>
        <taxon>fabids</taxon>
        <taxon>Celastrales</taxon>
        <taxon>Celastraceae</taxon>
        <taxon>Tripterygium</taxon>
    </lineage>
</organism>
<dbReference type="Pfam" id="PF16499">
    <property type="entry name" value="Melibiase_2"/>
    <property type="match status" value="1"/>
</dbReference>
<evidence type="ECO:0000313" key="8">
    <source>
        <dbReference type="EMBL" id="KAF5741108.1"/>
    </source>
</evidence>
<dbReference type="Gene3D" id="2.60.40.1180">
    <property type="entry name" value="Golgi alpha-mannosidase II"/>
    <property type="match status" value="1"/>
</dbReference>
<dbReference type="PANTHER" id="PTHR11452">
    <property type="entry name" value="ALPHA-GALACTOSIDASE/ALPHA-N-ACETYLGALACTOSAMINIDASE"/>
    <property type="match status" value="1"/>
</dbReference>
<dbReference type="EMBL" id="JAAARO010000010">
    <property type="protein sequence ID" value="KAF5741108.1"/>
    <property type="molecule type" value="Genomic_DNA"/>
</dbReference>
<dbReference type="AlphaFoldDB" id="A0A7J7D4A5"/>
<sequence length="447" mass="49933">MPMVWLLHVFLPTHGISVAGAFSFPLFFFFFYSSSHLLLPSASGFCWILRDQKQDILYSLSPGTSVTPAMAKEVIGLVNMYRITGDDWDLWGDVAAHFAVTRDIAAANMIGSEGLLGKSWPNLDMLPLGWLTDPGSNQGPHRKSNLNQDEQRTQMTLWAIAKSPLMIGGDLRKHDVTTYNLLTNPTLLEMNSFSSNNKEFPYATVSTESKASTSRLRYPKGVNMSETQALSLTSCKDPDANNWSVEHLDQDLEQICWKENLASNVRKPLCLYKRRPLLASDEEIIFRQQYEGKIHLSLNDGMEFCLDASPQRKLGAKDFKRGSFSPCSLDANQMWELKNNGTVINSYSGLCAVVKSVIAKADTGRIRAWIATGRTGEVYLAFFNLKPYQVKISTYLSDIAEALHSRKLNPCKSISEIWSGKDFEITQSLISADVRSHGTALFVLNCS</sequence>
<protein>
    <recommendedName>
        <fullName evidence="3">alpha-galactosidase</fullName>
        <ecNumber evidence="3">3.2.1.22</ecNumber>
    </recommendedName>
</protein>
<evidence type="ECO:0000256" key="6">
    <source>
        <dbReference type="ARBA" id="ARBA00023295"/>
    </source>
</evidence>
<dbReference type="InParanoid" id="A0A7J7D4A5"/>
<dbReference type="InterPro" id="IPR035992">
    <property type="entry name" value="Ricin_B-like_lectins"/>
</dbReference>
<gene>
    <name evidence="8" type="ORF">HS088_TW10G00103</name>
</gene>
<evidence type="ECO:0000256" key="1">
    <source>
        <dbReference type="ARBA" id="ARBA00001255"/>
    </source>
</evidence>
<dbReference type="SUPFAM" id="SSF50370">
    <property type="entry name" value="Ricin B-like lectins"/>
    <property type="match status" value="1"/>
</dbReference>
<comment type="catalytic activity">
    <reaction evidence="1">
        <text>Hydrolysis of terminal, non-reducing alpha-D-galactose residues in alpha-D-galactosides, including galactose oligosaccharides, galactomannans and galactolipids.</text>
        <dbReference type="EC" id="3.2.1.22"/>
    </reaction>
</comment>
<evidence type="ECO:0000256" key="2">
    <source>
        <dbReference type="ARBA" id="ARBA00009743"/>
    </source>
</evidence>
<dbReference type="GO" id="GO:0005975">
    <property type="term" value="P:carbohydrate metabolic process"/>
    <property type="evidence" value="ECO:0007669"/>
    <property type="project" value="InterPro"/>
</dbReference>
<dbReference type="Pfam" id="PF17801">
    <property type="entry name" value="Melibiase_C"/>
    <property type="match status" value="1"/>
</dbReference>
<dbReference type="Gene3D" id="3.20.20.70">
    <property type="entry name" value="Aldolase class I"/>
    <property type="match status" value="1"/>
</dbReference>
<keyword evidence="5" id="KW-0378">Hydrolase</keyword>
<comment type="caution">
    <text evidence="8">The sequence shown here is derived from an EMBL/GenBank/DDBJ whole genome shotgun (WGS) entry which is preliminary data.</text>
</comment>
<dbReference type="InterPro" id="IPR017853">
    <property type="entry name" value="GH"/>
</dbReference>
<dbReference type="InterPro" id="IPR013780">
    <property type="entry name" value="Glyco_hydro_b"/>
</dbReference>
<evidence type="ECO:0000256" key="3">
    <source>
        <dbReference type="ARBA" id="ARBA00012755"/>
    </source>
</evidence>
<comment type="similarity">
    <text evidence="2">Belongs to the glycosyl hydrolase 27 family.</text>
</comment>
<evidence type="ECO:0000313" key="9">
    <source>
        <dbReference type="Proteomes" id="UP000593562"/>
    </source>
</evidence>
<name>A0A7J7D4A5_TRIWF</name>
<feature type="domain" description="Alpha galactosidase C-terminal" evidence="7">
    <location>
        <begin position="364"/>
        <end position="444"/>
    </location>
</feature>
<dbReference type="InterPro" id="IPR013785">
    <property type="entry name" value="Aldolase_TIM"/>
</dbReference>
<keyword evidence="9" id="KW-1185">Reference proteome</keyword>
<dbReference type="SUPFAM" id="SSF51445">
    <property type="entry name" value="(Trans)glycosidases"/>
    <property type="match status" value="1"/>
</dbReference>
<accession>A0A7J7D4A5</accession>
<dbReference type="SUPFAM" id="SSF51011">
    <property type="entry name" value="Glycosyl hydrolase domain"/>
    <property type="match status" value="1"/>
</dbReference>
<evidence type="ECO:0000256" key="5">
    <source>
        <dbReference type="ARBA" id="ARBA00022801"/>
    </source>
</evidence>
<dbReference type="PANTHER" id="PTHR11452:SF42">
    <property type="entry name" value="ALPHA-GALACTOSIDASE"/>
    <property type="match status" value="1"/>
</dbReference>
<dbReference type="Proteomes" id="UP000593562">
    <property type="component" value="Unassembled WGS sequence"/>
</dbReference>
<evidence type="ECO:0000256" key="4">
    <source>
        <dbReference type="ARBA" id="ARBA00022729"/>
    </source>
</evidence>
<evidence type="ECO:0000259" key="7">
    <source>
        <dbReference type="Pfam" id="PF17801"/>
    </source>
</evidence>